<dbReference type="EMBL" id="JASBWS010000001">
    <property type="protein sequence ID" value="KAJ9117890.1"/>
    <property type="molecule type" value="Genomic_DNA"/>
</dbReference>
<evidence type="ECO:0000313" key="2">
    <source>
        <dbReference type="Proteomes" id="UP001230649"/>
    </source>
</evidence>
<protein>
    <submittedName>
        <fullName evidence="1">Uncharacterized protein</fullName>
    </submittedName>
</protein>
<organism evidence="1 2">
    <name type="scientific">Naganishia adeliensis</name>
    <dbReference type="NCBI Taxonomy" id="92952"/>
    <lineage>
        <taxon>Eukaryota</taxon>
        <taxon>Fungi</taxon>
        <taxon>Dikarya</taxon>
        <taxon>Basidiomycota</taxon>
        <taxon>Agaricomycotina</taxon>
        <taxon>Tremellomycetes</taxon>
        <taxon>Filobasidiales</taxon>
        <taxon>Filobasidiaceae</taxon>
        <taxon>Naganishia</taxon>
    </lineage>
</organism>
<gene>
    <name evidence="1" type="ORF">QFC20_000171</name>
</gene>
<evidence type="ECO:0000313" key="1">
    <source>
        <dbReference type="EMBL" id="KAJ9117890.1"/>
    </source>
</evidence>
<dbReference type="Proteomes" id="UP001230649">
    <property type="component" value="Unassembled WGS sequence"/>
</dbReference>
<comment type="caution">
    <text evidence="1">The sequence shown here is derived from an EMBL/GenBank/DDBJ whole genome shotgun (WGS) entry which is preliminary data.</text>
</comment>
<keyword evidence="2" id="KW-1185">Reference proteome</keyword>
<proteinExistence type="predicted"/>
<accession>A0ACC2X2S9</accession>
<name>A0ACC2X2S9_9TREE</name>
<reference evidence="1" key="1">
    <citation type="submission" date="2023-04" db="EMBL/GenBank/DDBJ databases">
        <title>Draft Genome sequencing of Naganishia species isolated from polar environments using Oxford Nanopore Technology.</title>
        <authorList>
            <person name="Leo P."/>
            <person name="Venkateswaran K."/>
        </authorList>
    </citation>
    <scope>NUCLEOTIDE SEQUENCE</scope>
    <source>
        <strain evidence="1">MNA-CCFEE 5262</strain>
    </source>
</reference>
<sequence>METQEPRHRDPIIFDTLVLLAIQGGFYVLSRRFLLHALPTLRNISKQGSLPEGTAEQNDEYAMKSLRVRGDGNDEDDDFDEQENDRLLNASGGYSDIEAGSQRNGSSRSHQRWRKDVDSDSEDEMSDASRSYAGSPLPSPAPDLISETDNRRMSGISTRSLIRQEAGAASSIRSPTIRTPGVSNNPSAPMSPSRRQSSQVIRLFKSKESTSTGGRAGGNQKEKEKAGATRGLGFLARELNFAAACDVPFDRNLALECMQLTYIARDLDEILRSGNFSQIVNGTRRISSQRLKAAFPQIVHLGDVAELEELDRSMNNTETEDQPDLDGDEDAYEDYEYAFEYYSQQQMWRKGGWLEPSLGRVVVCGVVVLGGLSGLGAVRTAWNFVESGGIGSGYVDNVTGTSQADARRTADHRLV</sequence>